<dbReference type="Proteomes" id="UP001233999">
    <property type="component" value="Unassembled WGS sequence"/>
</dbReference>
<sequence>HTLQRLICRVFGAGNQKTCATSDNPEKSIWAPGRLKLKSPHCQTLIATGPLGPAGGDRNRSRCRSAFFTQKSRLLYDYLHLSPSPTANGSPISCPICSNIPSFISLSLSESVELTGCRSFFFTCTLPRIPFNASRNYRKIRLLKCLPVVQGPREAELMYRVWVVLERYAALVLRCIGCA</sequence>
<dbReference type="AlphaFoldDB" id="A0AAD8ELQ9"/>
<feature type="non-terminal residue" evidence="1">
    <location>
        <position position="1"/>
    </location>
</feature>
<reference evidence="1" key="1">
    <citation type="journal article" date="2023" name="IScience">
        <title>Live-bearing cockroach genome reveals convergent evolutionary mechanisms linked to viviparity in insects and beyond.</title>
        <authorList>
            <person name="Fouks B."/>
            <person name="Harrison M.C."/>
            <person name="Mikhailova A.A."/>
            <person name="Marchal E."/>
            <person name="English S."/>
            <person name="Carruthers M."/>
            <person name="Jennings E.C."/>
            <person name="Chiamaka E.L."/>
            <person name="Frigard R.A."/>
            <person name="Pippel M."/>
            <person name="Attardo G.M."/>
            <person name="Benoit J.B."/>
            <person name="Bornberg-Bauer E."/>
            <person name="Tobe S.S."/>
        </authorList>
    </citation>
    <scope>NUCLEOTIDE SEQUENCE</scope>
    <source>
        <strain evidence="1">Stay&amp;Tobe</strain>
    </source>
</reference>
<accession>A0AAD8ELQ9</accession>
<keyword evidence="2" id="KW-1185">Reference proteome</keyword>
<organism evidence="1 2">
    <name type="scientific">Diploptera punctata</name>
    <name type="common">Pacific beetle cockroach</name>
    <dbReference type="NCBI Taxonomy" id="6984"/>
    <lineage>
        <taxon>Eukaryota</taxon>
        <taxon>Metazoa</taxon>
        <taxon>Ecdysozoa</taxon>
        <taxon>Arthropoda</taxon>
        <taxon>Hexapoda</taxon>
        <taxon>Insecta</taxon>
        <taxon>Pterygota</taxon>
        <taxon>Neoptera</taxon>
        <taxon>Polyneoptera</taxon>
        <taxon>Dictyoptera</taxon>
        <taxon>Blattodea</taxon>
        <taxon>Blaberoidea</taxon>
        <taxon>Blaberidae</taxon>
        <taxon>Diplopterinae</taxon>
        <taxon>Diploptera</taxon>
    </lineage>
</organism>
<gene>
    <name evidence="1" type="ORF">L9F63_013936</name>
</gene>
<reference evidence="1" key="2">
    <citation type="submission" date="2023-05" db="EMBL/GenBank/DDBJ databases">
        <authorList>
            <person name="Fouks B."/>
        </authorList>
    </citation>
    <scope>NUCLEOTIDE SEQUENCE</scope>
    <source>
        <strain evidence="1">Stay&amp;Tobe</strain>
        <tissue evidence="1">Testes</tissue>
    </source>
</reference>
<evidence type="ECO:0000313" key="2">
    <source>
        <dbReference type="Proteomes" id="UP001233999"/>
    </source>
</evidence>
<proteinExistence type="predicted"/>
<evidence type="ECO:0000313" key="1">
    <source>
        <dbReference type="EMBL" id="KAJ9594776.1"/>
    </source>
</evidence>
<name>A0AAD8ELQ9_DIPPU</name>
<protein>
    <submittedName>
        <fullName evidence="1">Uncharacterized protein</fullName>
    </submittedName>
</protein>
<dbReference type="EMBL" id="JASPKZ010002721">
    <property type="protein sequence ID" value="KAJ9594776.1"/>
    <property type="molecule type" value="Genomic_DNA"/>
</dbReference>
<comment type="caution">
    <text evidence="1">The sequence shown here is derived from an EMBL/GenBank/DDBJ whole genome shotgun (WGS) entry which is preliminary data.</text>
</comment>
<feature type="non-terminal residue" evidence="1">
    <location>
        <position position="179"/>
    </location>
</feature>